<comment type="caution">
    <text evidence="1">The sequence shown here is derived from an EMBL/GenBank/DDBJ whole genome shotgun (WGS) entry which is preliminary data.</text>
</comment>
<dbReference type="Proteomes" id="UP001443914">
    <property type="component" value="Unassembled WGS sequence"/>
</dbReference>
<name>A0AAW1N6X7_SAPOF</name>
<organism evidence="1 2">
    <name type="scientific">Saponaria officinalis</name>
    <name type="common">Common soapwort</name>
    <name type="synonym">Lychnis saponaria</name>
    <dbReference type="NCBI Taxonomy" id="3572"/>
    <lineage>
        <taxon>Eukaryota</taxon>
        <taxon>Viridiplantae</taxon>
        <taxon>Streptophyta</taxon>
        <taxon>Embryophyta</taxon>
        <taxon>Tracheophyta</taxon>
        <taxon>Spermatophyta</taxon>
        <taxon>Magnoliopsida</taxon>
        <taxon>eudicotyledons</taxon>
        <taxon>Gunneridae</taxon>
        <taxon>Pentapetalae</taxon>
        <taxon>Caryophyllales</taxon>
        <taxon>Caryophyllaceae</taxon>
        <taxon>Caryophylleae</taxon>
        <taxon>Saponaria</taxon>
    </lineage>
</organism>
<evidence type="ECO:0000313" key="2">
    <source>
        <dbReference type="Proteomes" id="UP001443914"/>
    </source>
</evidence>
<protein>
    <submittedName>
        <fullName evidence="1">Uncharacterized protein</fullName>
    </submittedName>
</protein>
<dbReference type="AlphaFoldDB" id="A0AAW1N6X7"/>
<proteinExistence type="predicted"/>
<sequence>MFFCFLQIKSLEMAWTREDIKFLKKLPLDYSCGENHWLHRSKYWDEIFCTAITEEYNKRANKFNIAEGCKKIQGHHLYEVTVKAAELQTQYFMDRRMLGNTKSPSPLITCMACKNGKTAISEQYLKNRERLSRSFSLSDGSHKR</sequence>
<reference evidence="1" key="1">
    <citation type="submission" date="2024-03" db="EMBL/GenBank/DDBJ databases">
        <title>WGS assembly of Saponaria officinalis var. Norfolk2.</title>
        <authorList>
            <person name="Jenkins J."/>
            <person name="Shu S."/>
            <person name="Grimwood J."/>
            <person name="Barry K."/>
            <person name="Goodstein D."/>
            <person name="Schmutz J."/>
            <person name="Leebens-Mack J."/>
            <person name="Osbourn A."/>
        </authorList>
    </citation>
    <scope>NUCLEOTIDE SEQUENCE [LARGE SCALE GENOMIC DNA]</scope>
    <source>
        <strain evidence="1">JIC</strain>
    </source>
</reference>
<keyword evidence="2" id="KW-1185">Reference proteome</keyword>
<gene>
    <name evidence="1" type="ORF">RND81_01G121900</name>
</gene>
<accession>A0AAW1N6X7</accession>
<evidence type="ECO:0000313" key="1">
    <source>
        <dbReference type="EMBL" id="KAK9756795.1"/>
    </source>
</evidence>
<dbReference type="EMBL" id="JBDFQZ010000001">
    <property type="protein sequence ID" value="KAK9756795.1"/>
    <property type="molecule type" value="Genomic_DNA"/>
</dbReference>